<protein>
    <recommendedName>
        <fullName evidence="2">polynucleotide adenylyltransferase</fullName>
        <ecNumber evidence="2">2.7.7.19</ecNumber>
    </recommendedName>
</protein>
<feature type="compositionally biased region" description="Basic and acidic residues" evidence="5">
    <location>
        <begin position="21"/>
        <end position="31"/>
    </location>
</feature>
<dbReference type="PANTHER" id="PTHR23092:SF15">
    <property type="entry name" value="INACTIVE NON-CANONICAL POLY(A) RNA POLYMERASE PROTEIN TRF4-2-RELATED"/>
    <property type="match status" value="1"/>
</dbReference>
<dbReference type="SUPFAM" id="SSF81301">
    <property type="entry name" value="Nucleotidyltransferase"/>
    <property type="match status" value="1"/>
</dbReference>
<keyword evidence="3" id="KW-0479">Metal-binding</keyword>
<dbReference type="GO" id="GO:1990817">
    <property type="term" value="F:poly(A) RNA polymerase activity"/>
    <property type="evidence" value="ECO:0007669"/>
    <property type="project" value="UniProtKB-EC"/>
</dbReference>
<dbReference type="SUPFAM" id="SSF81631">
    <property type="entry name" value="PAP/OAS1 substrate-binding domain"/>
    <property type="match status" value="1"/>
</dbReference>
<feature type="region of interest" description="Disordered" evidence="5">
    <location>
        <begin position="1"/>
        <end position="169"/>
    </location>
</feature>
<evidence type="ECO:0000256" key="5">
    <source>
        <dbReference type="SAM" id="MobiDB-lite"/>
    </source>
</evidence>
<comment type="similarity">
    <text evidence="1">Belongs to the DNA polymerase type-B-like family.</text>
</comment>
<evidence type="ECO:0000313" key="9">
    <source>
        <dbReference type="Proteomes" id="UP001273166"/>
    </source>
</evidence>
<dbReference type="GeneID" id="87882213"/>
<proteinExistence type="inferred from homology"/>
<dbReference type="GO" id="GO:0005730">
    <property type="term" value="C:nucleolus"/>
    <property type="evidence" value="ECO:0007669"/>
    <property type="project" value="TreeGrafter"/>
</dbReference>
<dbReference type="Pfam" id="PF22600">
    <property type="entry name" value="MTPAP-like_central"/>
    <property type="match status" value="1"/>
</dbReference>
<dbReference type="EC" id="2.7.7.19" evidence="2"/>
<feature type="compositionally biased region" description="Polar residues" evidence="5">
    <location>
        <begin position="239"/>
        <end position="251"/>
    </location>
</feature>
<reference evidence="8" key="1">
    <citation type="journal article" date="2023" name="Mol. Phylogenet. Evol.">
        <title>Genome-scale phylogeny and comparative genomics of the fungal order Sordariales.</title>
        <authorList>
            <person name="Hensen N."/>
            <person name="Bonometti L."/>
            <person name="Westerberg I."/>
            <person name="Brannstrom I.O."/>
            <person name="Guillou S."/>
            <person name="Cros-Aarteil S."/>
            <person name="Calhoun S."/>
            <person name="Haridas S."/>
            <person name="Kuo A."/>
            <person name="Mondo S."/>
            <person name="Pangilinan J."/>
            <person name="Riley R."/>
            <person name="LaButti K."/>
            <person name="Andreopoulos B."/>
            <person name="Lipzen A."/>
            <person name="Chen C."/>
            <person name="Yan M."/>
            <person name="Daum C."/>
            <person name="Ng V."/>
            <person name="Clum A."/>
            <person name="Steindorff A."/>
            <person name="Ohm R.A."/>
            <person name="Martin F."/>
            <person name="Silar P."/>
            <person name="Natvig D.O."/>
            <person name="Lalanne C."/>
            <person name="Gautier V."/>
            <person name="Ament-Velasquez S.L."/>
            <person name="Kruys A."/>
            <person name="Hutchinson M.I."/>
            <person name="Powell A.J."/>
            <person name="Barry K."/>
            <person name="Miller A.N."/>
            <person name="Grigoriev I.V."/>
            <person name="Debuchy R."/>
            <person name="Gladieux P."/>
            <person name="Hiltunen Thoren M."/>
            <person name="Johannesson H."/>
        </authorList>
    </citation>
    <scope>NUCLEOTIDE SEQUENCE</scope>
    <source>
        <strain evidence="8">CBS 333.67</strain>
    </source>
</reference>
<keyword evidence="9" id="KW-1185">Reference proteome</keyword>
<dbReference type="Gene3D" id="1.10.1410.10">
    <property type="match status" value="1"/>
</dbReference>
<feature type="compositionally biased region" description="Acidic residues" evidence="5">
    <location>
        <begin position="209"/>
        <end position="227"/>
    </location>
</feature>
<feature type="region of interest" description="Disordered" evidence="5">
    <location>
        <begin position="208"/>
        <end position="327"/>
    </location>
</feature>
<sequence>MSYHSRYPPRASRSDYQPPPRDYRSERDLRGRHGQQPARDAYRPRSYGNGNHRNDHHSNTWSRETLPPPPPSLPPPPPPPIPYPGPPGGDTYRPPHGDFTFRMNKPAGVQDADNYRPQSGRQRNDRRKPSPRRDSRAGNRNRGPHDGSFGHGNGPRPFPNNRLDRRYGGRPWRPFIAAERELLKTDLNTGAEVAFFDATGGATFRSIDELSDSDEAEMDISGDEGGDVEPAHKRARLTVGQSASDNNTPKWSNPDPYTALPPEAAPQGKKKDVVQMIRKARVQTRETRTSLPSEAADFISFDLDDSEVSDKEKEKEEEPEPATDTTSRVAFGIPHTDLRVRTRAMTSGSELLALDVMKDDEELPEEVDGQSARCERVPVLYPDPTPAALGTRKRTHDDEIVLPHAALKKAIKDHAKGSITKEWVADPKLTATPWMVADHSRSASMAVWLHKEIVDFYEYVRPRDFEEDLRRQLVQDLKKFCRGAFRDAEVYPFGSFPSGLYLPTADMDLAFMSDQYLRGGLPKYHTKSFLYRFRGQLTYRKIAWENEIEIIPGAKVPLVKFIEHKTGLKVDVSFENNTGVTAINTFKAWRERYPGMPTLVTLVKHFLLMRGLNEPVNGGIGGFSVICLVVSMLQMMPEVQSGNLDTRHHLGQLLLHFFDLYGNRFDYQTIAISTNPPQWIPKHQVSGFPYKNHSRFSIIDPNNPANDIAGGSSNTGTIVSQFSRAHEQLTQRMTQLAQDPNRAGQSILEVILGGNYSSFENQRNYLELLAREGYRPGGEGRQSSNQSTGPRGKHVPTPQRPPRGKNSRSRKRR</sequence>
<feature type="domain" description="PAP-associated" evidence="6">
    <location>
        <begin position="649"/>
        <end position="706"/>
    </location>
</feature>
<dbReference type="GO" id="GO:0031123">
    <property type="term" value="P:RNA 3'-end processing"/>
    <property type="evidence" value="ECO:0007669"/>
    <property type="project" value="TreeGrafter"/>
</dbReference>
<dbReference type="GO" id="GO:0043634">
    <property type="term" value="P:polyadenylation-dependent ncRNA catabolic process"/>
    <property type="evidence" value="ECO:0007669"/>
    <property type="project" value="TreeGrafter"/>
</dbReference>
<dbReference type="InterPro" id="IPR002058">
    <property type="entry name" value="PAP_assoc"/>
</dbReference>
<evidence type="ECO:0000313" key="8">
    <source>
        <dbReference type="EMBL" id="KAK3303129.1"/>
    </source>
</evidence>
<name>A0AAJ0GND6_9PEZI</name>
<keyword evidence="4" id="KW-0460">Magnesium</keyword>
<dbReference type="AlphaFoldDB" id="A0AAJ0GND6"/>
<accession>A0AAJ0GND6</accession>
<dbReference type="Proteomes" id="UP001273166">
    <property type="component" value="Unassembled WGS sequence"/>
</dbReference>
<dbReference type="Pfam" id="PF03828">
    <property type="entry name" value="PAP_assoc"/>
    <property type="match status" value="1"/>
</dbReference>
<evidence type="ECO:0000256" key="4">
    <source>
        <dbReference type="ARBA" id="ARBA00022842"/>
    </source>
</evidence>
<organism evidence="8 9">
    <name type="scientific">Chaetomium strumarium</name>
    <dbReference type="NCBI Taxonomy" id="1170767"/>
    <lineage>
        <taxon>Eukaryota</taxon>
        <taxon>Fungi</taxon>
        <taxon>Dikarya</taxon>
        <taxon>Ascomycota</taxon>
        <taxon>Pezizomycotina</taxon>
        <taxon>Sordariomycetes</taxon>
        <taxon>Sordariomycetidae</taxon>
        <taxon>Sordariales</taxon>
        <taxon>Chaetomiaceae</taxon>
        <taxon>Chaetomium</taxon>
    </lineage>
</organism>
<evidence type="ECO:0000256" key="1">
    <source>
        <dbReference type="ARBA" id="ARBA00008593"/>
    </source>
</evidence>
<feature type="region of interest" description="Disordered" evidence="5">
    <location>
        <begin position="774"/>
        <end position="813"/>
    </location>
</feature>
<feature type="compositionally biased region" description="Basic residues" evidence="5">
    <location>
        <begin position="802"/>
        <end position="813"/>
    </location>
</feature>
<dbReference type="InterPro" id="IPR045862">
    <property type="entry name" value="Trf4-like"/>
</dbReference>
<dbReference type="GO" id="GO:0031499">
    <property type="term" value="C:TRAMP complex"/>
    <property type="evidence" value="ECO:0007669"/>
    <property type="project" value="TreeGrafter"/>
</dbReference>
<dbReference type="CDD" id="cd05402">
    <property type="entry name" value="NT_PAP_TUTase"/>
    <property type="match status" value="1"/>
</dbReference>
<gene>
    <name evidence="8" type="ORF">B0T15DRAFT_264647</name>
</gene>
<dbReference type="EMBL" id="JAUDZG010000006">
    <property type="protein sequence ID" value="KAK3303129.1"/>
    <property type="molecule type" value="Genomic_DNA"/>
</dbReference>
<feature type="compositionally biased region" description="Basic and acidic residues" evidence="5">
    <location>
        <begin position="127"/>
        <end position="137"/>
    </location>
</feature>
<comment type="caution">
    <text evidence="8">The sequence shown here is derived from an EMBL/GenBank/DDBJ whole genome shotgun (WGS) entry which is preliminary data.</text>
</comment>
<dbReference type="InterPro" id="IPR054708">
    <property type="entry name" value="MTPAP-like_central"/>
</dbReference>
<dbReference type="PANTHER" id="PTHR23092">
    <property type="entry name" value="POLY(A) RNA POLYMERASE"/>
    <property type="match status" value="1"/>
</dbReference>
<dbReference type="InterPro" id="IPR043519">
    <property type="entry name" value="NT_sf"/>
</dbReference>
<evidence type="ECO:0000256" key="2">
    <source>
        <dbReference type="ARBA" id="ARBA00012388"/>
    </source>
</evidence>
<dbReference type="GO" id="GO:0003729">
    <property type="term" value="F:mRNA binding"/>
    <property type="evidence" value="ECO:0007669"/>
    <property type="project" value="TreeGrafter"/>
</dbReference>
<dbReference type="GO" id="GO:0046872">
    <property type="term" value="F:metal ion binding"/>
    <property type="evidence" value="ECO:0007669"/>
    <property type="project" value="UniProtKB-KW"/>
</dbReference>
<evidence type="ECO:0000259" key="7">
    <source>
        <dbReference type="Pfam" id="PF22600"/>
    </source>
</evidence>
<evidence type="ECO:0000259" key="6">
    <source>
        <dbReference type="Pfam" id="PF03828"/>
    </source>
</evidence>
<dbReference type="GO" id="GO:0010605">
    <property type="term" value="P:negative regulation of macromolecule metabolic process"/>
    <property type="evidence" value="ECO:0007669"/>
    <property type="project" value="UniProtKB-ARBA"/>
</dbReference>
<dbReference type="RefSeq" id="XP_062718909.1">
    <property type="nucleotide sequence ID" value="XM_062863384.1"/>
</dbReference>
<feature type="domain" description="Poly(A) RNA polymerase mitochondrial-like central palm" evidence="7">
    <location>
        <begin position="449"/>
        <end position="589"/>
    </location>
</feature>
<evidence type="ECO:0000256" key="3">
    <source>
        <dbReference type="ARBA" id="ARBA00022723"/>
    </source>
</evidence>
<feature type="compositionally biased region" description="Pro residues" evidence="5">
    <location>
        <begin position="66"/>
        <end position="87"/>
    </location>
</feature>
<dbReference type="Gene3D" id="3.30.460.10">
    <property type="entry name" value="Beta Polymerase, domain 2"/>
    <property type="match status" value="1"/>
</dbReference>
<reference evidence="8" key="2">
    <citation type="submission" date="2023-06" db="EMBL/GenBank/DDBJ databases">
        <authorList>
            <consortium name="Lawrence Berkeley National Laboratory"/>
            <person name="Mondo S.J."/>
            <person name="Hensen N."/>
            <person name="Bonometti L."/>
            <person name="Westerberg I."/>
            <person name="Brannstrom I.O."/>
            <person name="Guillou S."/>
            <person name="Cros-Aarteil S."/>
            <person name="Calhoun S."/>
            <person name="Haridas S."/>
            <person name="Kuo A."/>
            <person name="Pangilinan J."/>
            <person name="Riley R."/>
            <person name="Labutti K."/>
            <person name="Andreopoulos B."/>
            <person name="Lipzen A."/>
            <person name="Chen C."/>
            <person name="Yanf M."/>
            <person name="Daum C."/>
            <person name="Ng V."/>
            <person name="Clum A."/>
            <person name="Steindorff A."/>
            <person name="Ohm R."/>
            <person name="Martin F."/>
            <person name="Silar P."/>
            <person name="Natvig D."/>
            <person name="Lalanne C."/>
            <person name="Gautier V."/>
            <person name="Ament-Velasquez S.L."/>
            <person name="Kruys A."/>
            <person name="Hutchinson M.I."/>
            <person name="Powell A.J."/>
            <person name="Barry K."/>
            <person name="Miller A.N."/>
            <person name="Grigoriev I.V."/>
            <person name="Debuchy R."/>
            <person name="Gladieux P."/>
            <person name="Thoren M.H."/>
            <person name="Johannesson H."/>
        </authorList>
    </citation>
    <scope>NUCLEOTIDE SEQUENCE</scope>
    <source>
        <strain evidence="8">CBS 333.67</strain>
    </source>
</reference>